<gene>
    <name evidence="2" type="ORF">O9H85_06815</name>
</gene>
<dbReference type="InterPro" id="IPR002575">
    <property type="entry name" value="Aminoglycoside_PTrfase"/>
</dbReference>
<dbReference type="RefSeq" id="WP_269880560.1">
    <property type="nucleotide sequence ID" value="NZ_JAQAGZ010000004.1"/>
</dbReference>
<dbReference type="SUPFAM" id="SSF56112">
    <property type="entry name" value="Protein kinase-like (PK-like)"/>
    <property type="match status" value="1"/>
</dbReference>
<evidence type="ECO:0000313" key="3">
    <source>
        <dbReference type="Proteomes" id="UP001527882"/>
    </source>
</evidence>
<protein>
    <submittedName>
        <fullName evidence="2">Aminoglycoside phosphotransferase family protein</fullName>
    </submittedName>
</protein>
<dbReference type="Pfam" id="PF01636">
    <property type="entry name" value="APH"/>
    <property type="match status" value="1"/>
</dbReference>
<dbReference type="PANTHER" id="PTHR21310">
    <property type="entry name" value="AMINOGLYCOSIDE PHOSPHOTRANSFERASE-RELATED-RELATED"/>
    <property type="match status" value="1"/>
</dbReference>
<feature type="domain" description="Aminoglycoside phosphotransferase" evidence="1">
    <location>
        <begin position="52"/>
        <end position="251"/>
    </location>
</feature>
<dbReference type="Gene3D" id="3.90.1200.10">
    <property type="match status" value="1"/>
</dbReference>
<sequence>MNDIHEQELPERVRAWAVRAVDPRARVLSAERLQGGTSSIVHQISVGIGKEVKSFVLRQFHKKDWLEQEPDLARHEAEALGQAARAGVPTPEIIAYDETGLHCGLPTVLMTKLEGNVVLNPRDMKPWISGLAEALVRIHAVEADDFPWAYFTYQNLEGLEIPEWSDKKDQWKMAVDLVRGPRPEVRPCFIHRDYHPANVLWHGSTVSGVVDWVNACRGPAGIDIGHCRVNLAQLYGVAAADAFLSAYLVHAGASFCYDPYWDLLSLMDILFGPPEVFPGYIALGMTGLTDRLMMERLDEYMVSLLERFDL</sequence>
<dbReference type="InterPro" id="IPR011009">
    <property type="entry name" value="Kinase-like_dom_sf"/>
</dbReference>
<dbReference type="InterPro" id="IPR051678">
    <property type="entry name" value="AGP_Transferase"/>
</dbReference>
<name>A0ABT4Q5J0_9BACL</name>
<organism evidence="2 3">
    <name type="scientific">Paenibacillus gyeongsangnamensis</name>
    <dbReference type="NCBI Taxonomy" id="3388067"/>
    <lineage>
        <taxon>Bacteria</taxon>
        <taxon>Bacillati</taxon>
        <taxon>Bacillota</taxon>
        <taxon>Bacilli</taxon>
        <taxon>Bacillales</taxon>
        <taxon>Paenibacillaceae</taxon>
        <taxon>Paenibacillus</taxon>
    </lineage>
</organism>
<evidence type="ECO:0000313" key="2">
    <source>
        <dbReference type="EMBL" id="MCZ8512141.1"/>
    </source>
</evidence>
<comment type="caution">
    <text evidence="2">The sequence shown here is derived from an EMBL/GenBank/DDBJ whole genome shotgun (WGS) entry which is preliminary data.</text>
</comment>
<dbReference type="Gene3D" id="3.30.200.20">
    <property type="entry name" value="Phosphorylase Kinase, domain 1"/>
    <property type="match status" value="1"/>
</dbReference>
<dbReference type="Proteomes" id="UP001527882">
    <property type="component" value="Unassembled WGS sequence"/>
</dbReference>
<keyword evidence="3" id="KW-1185">Reference proteome</keyword>
<accession>A0ABT4Q5J0</accession>
<reference evidence="2 3" key="1">
    <citation type="submission" date="2022-12" db="EMBL/GenBank/DDBJ databases">
        <title>Draft genome sequence of Paenibacillus sp. dW9.</title>
        <authorList>
            <person name="Choi E.-W."/>
            <person name="Kim D.-U."/>
        </authorList>
    </citation>
    <scope>NUCLEOTIDE SEQUENCE [LARGE SCALE GENOMIC DNA]</scope>
    <source>
        <strain evidence="3">dW9</strain>
    </source>
</reference>
<dbReference type="EMBL" id="JAQAGZ010000004">
    <property type="protein sequence ID" value="MCZ8512141.1"/>
    <property type="molecule type" value="Genomic_DNA"/>
</dbReference>
<proteinExistence type="predicted"/>
<evidence type="ECO:0000259" key="1">
    <source>
        <dbReference type="Pfam" id="PF01636"/>
    </source>
</evidence>